<name>A0AAW1D7Q4_9HEMI</name>
<evidence type="ECO:0000256" key="1">
    <source>
        <dbReference type="SAM" id="MobiDB-lite"/>
    </source>
</evidence>
<dbReference type="AlphaFoldDB" id="A0AAW1D7Q4"/>
<sequence>MKIGKYLEYIEWFLYDTQTRRHKYFVMYYNLVELRFKYNLSICLLDNLKVYEMWLLGHFSLLNLKLILSPDGLIYDPDIKQLLSNTNEFLFNMIYGFGRLPRWMSESALTVPRAVSEKYGTARKERNQDIGSDWVEINRDVKFLEKYVSENCEISESEERKSNEDRPTATIDVVNIPSSTDQEEKTENAQQIVQLDEMLRKSLEELLEDLRK</sequence>
<accession>A0AAW1D7Q4</accession>
<keyword evidence="3" id="KW-1185">Reference proteome</keyword>
<comment type="caution">
    <text evidence="2">The sequence shown here is derived from an EMBL/GenBank/DDBJ whole genome shotgun (WGS) entry which is preliminary data.</text>
</comment>
<evidence type="ECO:0000313" key="3">
    <source>
        <dbReference type="Proteomes" id="UP001461498"/>
    </source>
</evidence>
<dbReference type="EMBL" id="JAPXFL010000006">
    <property type="protein sequence ID" value="KAK9505780.1"/>
    <property type="molecule type" value="Genomic_DNA"/>
</dbReference>
<feature type="region of interest" description="Disordered" evidence="1">
    <location>
        <begin position="154"/>
        <end position="189"/>
    </location>
</feature>
<dbReference type="Proteomes" id="UP001461498">
    <property type="component" value="Unassembled WGS sequence"/>
</dbReference>
<organism evidence="2 3">
    <name type="scientific">Rhynocoris fuscipes</name>
    <dbReference type="NCBI Taxonomy" id="488301"/>
    <lineage>
        <taxon>Eukaryota</taxon>
        <taxon>Metazoa</taxon>
        <taxon>Ecdysozoa</taxon>
        <taxon>Arthropoda</taxon>
        <taxon>Hexapoda</taxon>
        <taxon>Insecta</taxon>
        <taxon>Pterygota</taxon>
        <taxon>Neoptera</taxon>
        <taxon>Paraneoptera</taxon>
        <taxon>Hemiptera</taxon>
        <taxon>Heteroptera</taxon>
        <taxon>Panheteroptera</taxon>
        <taxon>Cimicomorpha</taxon>
        <taxon>Reduviidae</taxon>
        <taxon>Harpactorinae</taxon>
        <taxon>Harpactorini</taxon>
        <taxon>Rhynocoris</taxon>
    </lineage>
</organism>
<gene>
    <name evidence="2" type="ORF">O3M35_009764</name>
</gene>
<evidence type="ECO:0000313" key="2">
    <source>
        <dbReference type="EMBL" id="KAK9505780.1"/>
    </source>
</evidence>
<proteinExistence type="predicted"/>
<feature type="compositionally biased region" description="Basic and acidic residues" evidence="1">
    <location>
        <begin position="157"/>
        <end position="167"/>
    </location>
</feature>
<protein>
    <submittedName>
        <fullName evidence="2">Uncharacterized protein</fullName>
    </submittedName>
</protein>
<reference evidence="2 3" key="1">
    <citation type="submission" date="2022-12" db="EMBL/GenBank/DDBJ databases">
        <title>Chromosome-level genome assembly of true bugs.</title>
        <authorList>
            <person name="Ma L."/>
            <person name="Li H."/>
        </authorList>
    </citation>
    <scope>NUCLEOTIDE SEQUENCE [LARGE SCALE GENOMIC DNA]</scope>
    <source>
        <strain evidence="2">Lab_2022b</strain>
    </source>
</reference>